<reference evidence="2 3" key="1">
    <citation type="submission" date="2021-01" db="EMBL/GenBank/DDBJ databases">
        <title>Genome Sequencing of Type Strains.</title>
        <authorList>
            <person name="Lemaire J.F."/>
            <person name="Inderbitzin P."/>
            <person name="Collins S.B."/>
            <person name="Wespe N."/>
            <person name="Knight-Connoni V."/>
        </authorList>
    </citation>
    <scope>NUCLEOTIDE SEQUENCE [LARGE SCALE GENOMIC DNA]</scope>
    <source>
        <strain evidence="2 3">DSM 14730</strain>
    </source>
</reference>
<name>A0ABS2ZI96_9BACL</name>
<dbReference type="RefSeq" id="WP_205724055.1">
    <property type="nucleotide sequence ID" value="NZ_JAFHKS010000044.1"/>
</dbReference>
<evidence type="ECO:0000313" key="3">
    <source>
        <dbReference type="Proteomes" id="UP001319060"/>
    </source>
</evidence>
<dbReference type="Pfam" id="PF13188">
    <property type="entry name" value="PAS_8"/>
    <property type="match status" value="1"/>
</dbReference>
<dbReference type="Proteomes" id="UP001319060">
    <property type="component" value="Unassembled WGS sequence"/>
</dbReference>
<protein>
    <submittedName>
        <fullName evidence="2">PAS domain S-box protein</fullName>
    </submittedName>
</protein>
<gene>
    <name evidence="2" type="ORF">JYA64_17670</name>
</gene>
<evidence type="ECO:0000313" key="2">
    <source>
        <dbReference type="EMBL" id="MBN3547142.1"/>
    </source>
</evidence>
<feature type="domain" description="PAS" evidence="1">
    <location>
        <begin position="11"/>
        <end position="64"/>
    </location>
</feature>
<keyword evidence="3" id="KW-1185">Reference proteome</keyword>
<dbReference type="EMBL" id="JAFHKS010000044">
    <property type="protein sequence ID" value="MBN3547142.1"/>
    <property type="molecule type" value="Genomic_DNA"/>
</dbReference>
<dbReference type="InterPro" id="IPR000014">
    <property type="entry name" value="PAS"/>
</dbReference>
<evidence type="ECO:0000259" key="1">
    <source>
        <dbReference type="PROSITE" id="PS50112"/>
    </source>
</evidence>
<dbReference type="InterPro" id="IPR035965">
    <property type="entry name" value="PAS-like_dom_sf"/>
</dbReference>
<dbReference type="NCBIfam" id="TIGR00229">
    <property type="entry name" value="sensory_box"/>
    <property type="match status" value="1"/>
</dbReference>
<organism evidence="2 3">
    <name type="scientific">Fictibacillus barbaricus</name>
    <dbReference type="NCBI Taxonomy" id="182136"/>
    <lineage>
        <taxon>Bacteria</taxon>
        <taxon>Bacillati</taxon>
        <taxon>Bacillota</taxon>
        <taxon>Bacilli</taxon>
        <taxon>Bacillales</taxon>
        <taxon>Fictibacillaceae</taxon>
        <taxon>Fictibacillus</taxon>
    </lineage>
</organism>
<dbReference type="Gene3D" id="3.30.450.20">
    <property type="entry name" value="PAS domain"/>
    <property type="match status" value="1"/>
</dbReference>
<comment type="caution">
    <text evidence="2">The sequence shown here is derived from an EMBL/GenBank/DDBJ whole genome shotgun (WGS) entry which is preliminary data.</text>
</comment>
<dbReference type="PROSITE" id="PS50112">
    <property type="entry name" value="PAS"/>
    <property type="match status" value="1"/>
</dbReference>
<accession>A0ABS2ZI96</accession>
<dbReference type="SUPFAM" id="SSF55785">
    <property type="entry name" value="PYP-like sensor domain (PAS domain)"/>
    <property type="match status" value="1"/>
</dbReference>
<sequence>MRETPFELQNKKQLLRTFYEAVNNGIIVIEPSGKMIFANTIACSLLGLAEVEIEDRFFITCLLM</sequence>
<proteinExistence type="predicted"/>